<name>A0A1F4ZT41_9BACT</name>
<organism evidence="1 2">
    <name type="scientific">Candidatus Amesbacteria bacterium RIFOXYB1_FULL_44_23</name>
    <dbReference type="NCBI Taxonomy" id="1797263"/>
    <lineage>
        <taxon>Bacteria</taxon>
        <taxon>Candidatus Amesiibacteriota</taxon>
    </lineage>
</organism>
<accession>A0A1F4ZT41</accession>
<evidence type="ECO:0000313" key="1">
    <source>
        <dbReference type="EMBL" id="OGD08986.1"/>
    </source>
</evidence>
<dbReference type="EMBL" id="MEXR01000043">
    <property type="protein sequence ID" value="OGD08986.1"/>
    <property type="molecule type" value="Genomic_DNA"/>
</dbReference>
<protein>
    <submittedName>
        <fullName evidence="1">Uncharacterized protein</fullName>
    </submittedName>
</protein>
<comment type="caution">
    <text evidence="1">The sequence shown here is derived from an EMBL/GenBank/DDBJ whole genome shotgun (WGS) entry which is preliminary data.</text>
</comment>
<gene>
    <name evidence="1" type="ORF">A2397_05835</name>
</gene>
<sequence>MHCLCLIPLGFLINFSLAIFFSPSCFRKSGYISLGELQFLSVHERSDWKITLLIPWSGQKLFVYPRTG</sequence>
<reference evidence="1 2" key="1">
    <citation type="journal article" date="2016" name="Nat. Commun.">
        <title>Thousands of microbial genomes shed light on interconnected biogeochemical processes in an aquifer system.</title>
        <authorList>
            <person name="Anantharaman K."/>
            <person name="Brown C.T."/>
            <person name="Hug L.A."/>
            <person name="Sharon I."/>
            <person name="Castelle C.J."/>
            <person name="Probst A.J."/>
            <person name="Thomas B.C."/>
            <person name="Singh A."/>
            <person name="Wilkins M.J."/>
            <person name="Karaoz U."/>
            <person name="Brodie E.L."/>
            <person name="Williams K.H."/>
            <person name="Hubbard S.S."/>
            <person name="Banfield J.F."/>
        </authorList>
    </citation>
    <scope>NUCLEOTIDE SEQUENCE [LARGE SCALE GENOMIC DNA]</scope>
</reference>
<dbReference type="Proteomes" id="UP000176424">
    <property type="component" value="Unassembled WGS sequence"/>
</dbReference>
<evidence type="ECO:0000313" key="2">
    <source>
        <dbReference type="Proteomes" id="UP000176424"/>
    </source>
</evidence>
<dbReference type="AlphaFoldDB" id="A0A1F4ZT41"/>
<proteinExistence type="predicted"/>